<feature type="compositionally biased region" description="Basic and acidic residues" evidence="1">
    <location>
        <begin position="165"/>
        <end position="177"/>
    </location>
</feature>
<gene>
    <name evidence="2" type="ORF">PACILC2_12180</name>
</gene>
<name>A0ABQ4N3C9_9BACL</name>
<organism evidence="2 3">
    <name type="scientific">Paenibacillus cisolokensis</name>
    <dbReference type="NCBI Taxonomy" id="1658519"/>
    <lineage>
        <taxon>Bacteria</taxon>
        <taxon>Bacillati</taxon>
        <taxon>Bacillota</taxon>
        <taxon>Bacilli</taxon>
        <taxon>Bacillales</taxon>
        <taxon>Paenibacillaceae</taxon>
        <taxon>Paenibacillus</taxon>
    </lineage>
</organism>
<evidence type="ECO:0000256" key="1">
    <source>
        <dbReference type="SAM" id="MobiDB-lite"/>
    </source>
</evidence>
<evidence type="ECO:0000313" key="2">
    <source>
        <dbReference type="EMBL" id="GIQ62650.1"/>
    </source>
</evidence>
<feature type="region of interest" description="Disordered" evidence="1">
    <location>
        <begin position="165"/>
        <end position="191"/>
    </location>
</feature>
<accession>A0ABQ4N3C9</accession>
<evidence type="ECO:0000313" key="3">
    <source>
        <dbReference type="Proteomes" id="UP000680304"/>
    </source>
</evidence>
<protein>
    <submittedName>
        <fullName evidence="2">Uncharacterized protein</fullName>
    </submittedName>
</protein>
<dbReference type="Proteomes" id="UP000680304">
    <property type="component" value="Unassembled WGS sequence"/>
</dbReference>
<comment type="caution">
    <text evidence="2">The sequence shown here is derived from an EMBL/GenBank/DDBJ whole genome shotgun (WGS) entry which is preliminary data.</text>
</comment>
<proteinExistence type="predicted"/>
<keyword evidence="3" id="KW-1185">Reference proteome</keyword>
<reference evidence="2 3" key="1">
    <citation type="submission" date="2021-04" db="EMBL/GenBank/DDBJ databases">
        <title>Draft genome sequence of Paenibacillus cisolokensis, LC2-13A.</title>
        <authorList>
            <person name="Uke A."/>
            <person name="Chhe C."/>
            <person name="Baramee S."/>
            <person name="Kosugi A."/>
        </authorList>
    </citation>
    <scope>NUCLEOTIDE SEQUENCE [LARGE SCALE GENOMIC DNA]</scope>
    <source>
        <strain evidence="2 3">LC2-13A</strain>
    </source>
</reference>
<sequence length="191" mass="20890">MLIPVGSEVSAAKLAMTESVAARLDGTVAAASGTFKSRLRTDYDKLALLQKKELQLDSDLKSASAANNQYAAQVRKRINEIGAARIRQLETAIQKTTDKYQPVFATYDALRDSADLAKSLGNKELAAAIRKQADGMKPAIELARADIRNRKEQLTAAKREIAKQKSGIRDMLKETDAVKNGSARSEKRSRL</sequence>
<dbReference type="EMBL" id="BOVJ01000040">
    <property type="protein sequence ID" value="GIQ62650.1"/>
    <property type="molecule type" value="Genomic_DNA"/>
</dbReference>